<dbReference type="Pfam" id="PF00501">
    <property type="entry name" value="AMP-binding"/>
    <property type="match status" value="1"/>
</dbReference>
<dbReference type="SUPFAM" id="SSF56801">
    <property type="entry name" value="Acetyl-CoA synthetase-like"/>
    <property type="match status" value="1"/>
</dbReference>
<dbReference type="Gene3D" id="3.30.559.10">
    <property type="entry name" value="Chloramphenicol acetyltransferase-like domain"/>
    <property type="match status" value="1"/>
</dbReference>
<evidence type="ECO:0000259" key="1">
    <source>
        <dbReference type="Pfam" id="PF00501"/>
    </source>
</evidence>
<dbReference type="GO" id="GO:0008610">
    <property type="term" value="P:lipid biosynthetic process"/>
    <property type="evidence" value="ECO:0007669"/>
    <property type="project" value="UniProtKB-ARBA"/>
</dbReference>
<dbReference type="GO" id="GO:0003824">
    <property type="term" value="F:catalytic activity"/>
    <property type="evidence" value="ECO:0007669"/>
    <property type="project" value="InterPro"/>
</dbReference>
<dbReference type="EMBL" id="VIGB01000003">
    <property type="protein sequence ID" value="TQF02736.1"/>
    <property type="molecule type" value="Genomic_DNA"/>
</dbReference>
<dbReference type="PANTHER" id="PTHR45527">
    <property type="entry name" value="NONRIBOSOMAL PEPTIDE SYNTHETASE"/>
    <property type="match status" value="1"/>
</dbReference>
<proteinExistence type="predicted"/>
<dbReference type="OrthoDB" id="2472181at2"/>
<evidence type="ECO:0000313" key="4">
    <source>
        <dbReference type="Proteomes" id="UP000319103"/>
    </source>
</evidence>
<dbReference type="RefSeq" id="WP_141633426.1">
    <property type="nucleotide sequence ID" value="NZ_VIGB01000003.1"/>
</dbReference>
<dbReference type="SUPFAM" id="SSF52777">
    <property type="entry name" value="CoA-dependent acyltransferases"/>
    <property type="match status" value="2"/>
</dbReference>
<dbReference type="InterPro" id="IPR000873">
    <property type="entry name" value="AMP-dep_synth/lig_dom"/>
</dbReference>
<dbReference type="PANTHER" id="PTHR45527:SF1">
    <property type="entry name" value="FATTY ACID SYNTHASE"/>
    <property type="match status" value="1"/>
</dbReference>
<dbReference type="GO" id="GO:0005829">
    <property type="term" value="C:cytosol"/>
    <property type="evidence" value="ECO:0007669"/>
    <property type="project" value="TreeGrafter"/>
</dbReference>
<gene>
    <name evidence="3" type="ORF">E6W39_11300</name>
</gene>
<dbReference type="Gene3D" id="3.40.50.980">
    <property type="match status" value="2"/>
</dbReference>
<name>A0A540W153_9ACTN</name>
<dbReference type="CDD" id="cd19540">
    <property type="entry name" value="LCL_NRPS-like"/>
    <property type="match status" value="1"/>
</dbReference>
<dbReference type="Pfam" id="PF00668">
    <property type="entry name" value="Condensation"/>
    <property type="match status" value="1"/>
</dbReference>
<accession>A0A540W153</accession>
<feature type="domain" description="Condensation" evidence="2">
    <location>
        <begin position="1"/>
        <end position="456"/>
    </location>
</feature>
<dbReference type="Gene3D" id="3.30.559.30">
    <property type="entry name" value="Nonribosomal peptide synthetase, condensation domain"/>
    <property type="match status" value="1"/>
</dbReference>
<dbReference type="InterPro" id="IPR001242">
    <property type="entry name" value="Condensation_dom"/>
</dbReference>
<organism evidence="3 4">
    <name type="scientific">Kitasatospora acidiphila</name>
    <dbReference type="NCBI Taxonomy" id="2567942"/>
    <lineage>
        <taxon>Bacteria</taxon>
        <taxon>Bacillati</taxon>
        <taxon>Actinomycetota</taxon>
        <taxon>Actinomycetes</taxon>
        <taxon>Kitasatosporales</taxon>
        <taxon>Streptomycetaceae</taxon>
        <taxon>Kitasatospora</taxon>
    </lineage>
</organism>
<dbReference type="AlphaFoldDB" id="A0A540W153"/>
<keyword evidence="4" id="KW-1185">Reference proteome</keyword>
<dbReference type="GO" id="GO:0043041">
    <property type="term" value="P:amino acid activation for nonribosomal peptide biosynthetic process"/>
    <property type="evidence" value="ECO:0007669"/>
    <property type="project" value="TreeGrafter"/>
</dbReference>
<protein>
    <submittedName>
        <fullName evidence="3">AMP-binding protein</fullName>
    </submittedName>
</protein>
<dbReference type="Proteomes" id="UP000319103">
    <property type="component" value="Unassembled WGS sequence"/>
</dbReference>
<evidence type="ECO:0000313" key="3">
    <source>
        <dbReference type="EMBL" id="TQF02736.1"/>
    </source>
</evidence>
<evidence type="ECO:0000259" key="2">
    <source>
        <dbReference type="Pfam" id="PF00668"/>
    </source>
</evidence>
<dbReference type="InterPro" id="IPR023213">
    <property type="entry name" value="CAT-like_dom_sf"/>
</dbReference>
<dbReference type="GO" id="GO:0044550">
    <property type="term" value="P:secondary metabolite biosynthetic process"/>
    <property type="evidence" value="ECO:0007669"/>
    <property type="project" value="TreeGrafter"/>
</dbReference>
<dbReference type="GO" id="GO:0031177">
    <property type="term" value="F:phosphopantetheine binding"/>
    <property type="evidence" value="ECO:0007669"/>
    <property type="project" value="TreeGrafter"/>
</dbReference>
<sequence>MIPLSFAQRRLWFLGQLEGPSATYNIPTALRLTGDVDREALAEALRDVIQRHEVLRTVFPTENGEPYQRVLKLEDSGFELALEAVSQESLDAAVSGAIAYAFDLSVEIPMRAWLFTSDGDDTVLVVVIHHIAGDGWSTAPLARDVSVAYAARAAGRAPEWEPLPVQYADYALWQRELLGDERDPDSVLSRQLEYWRKTLAGAPAELELPTDRPRPAVASRQGHAVAVELPAGLHERLVKVTRGRGVTLFMVVQAALAVTLNRLGAGNDIPIGAAIAGRTEKALEDLIGFFVNTLVMRTDLSGDPTMAQVLDRVREAGLGAFAHQDVPFERVVEELAPVRSAARHPLFQVMLTVQNTASAALDLSGVGAAGSLPSALASSQGLLASKFDLELSLGEVFGAQGKPAGIRGKLTAAADLFDAGTTERFAGCLVQVLETVVAEPQTRLSAVDVMGADERRLVVEEWNRTGVEFGAGLVPALFAARVAASPDVVAVVADGVEVSFAELEVRANRLAHYLRLQGVGAESLVGLCLPRGVEMVAAILGVWKAGAAYVPLDPEYPAERLAFMLRDSGASVLVGVEEVLDELPVGRGVRTIAVDEPLVVGLWRRSRPLLLNWTCWQASWRM</sequence>
<dbReference type="FunFam" id="3.30.559.10:FF:000012">
    <property type="entry name" value="Non-ribosomal peptide synthetase"/>
    <property type="match status" value="1"/>
</dbReference>
<comment type="caution">
    <text evidence="3">The sequence shown here is derived from an EMBL/GenBank/DDBJ whole genome shotgun (WGS) entry which is preliminary data.</text>
</comment>
<feature type="domain" description="AMP-dependent synthetase/ligase" evidence="1">
    <location>
        <begin position="478"/>
        <end position="584"/>
    </location>
</feature>
<reference evidence="3 4" key="1">
    <citation type="submission" date="2019-06" db="EMBL/GenBank/DDBJ databases">
        <title>Description of Kitasatospora acidophila sp. nov. isolated from pine grove soil, and reclassification of Streptomyces novaecaesareae to Kitasatospora novaeceasareae comb. nov.</title>
        <authorList>
            <person name="Kim M.J."/>
        </authorList>
    </citation>
    <scope>NUCLEOTIDE SEQUENCE [LARGE SCALE GENOMIC DNA]</scope>
    <source>
        <strain evidence="3 4">MMS16-CNU292</strain>
    </source>
</reference>